<accession>A0A382XJ18</accession>
<dbReference type="AlphaFoldDB" id="A0A382XJ18"/>
<dbReference type="NCBIfam" id="TIGR02246">
    <property type="entry name" value="SgcJ/EcaC family oxidoreductase"/>
    <property type="match status" value="1"/>
</dbReference>
<feature type="domain" description="DUF4440" evidence="2">
    <location>
        <begin position="76"/>
        <end position="174"/>
    </location>
</feature>
<dbReference type="InterPro" id="IPR011944">
    <property type="entry name" value="Steroid_delta5-4_isomerase"/>
</dbReference>
<dbReference type="InterPro" id="IPR032710">
    <property type="entry name" value="NTF2-like_dom_sf"/>
</dbReference>
<proteinExistence type="predicted"/>
<protein>
    <recommendedName>
        <fullName evidence="2">DUF4440 domain-containing protein</fullName>
    </recommendedName>
</protein>
<keyword evidence="1" id="KW-1133">Transmembrane helix</keyword>
<keyword evidence="1" id="KW-0812">Transmembrane</keyword>
<dbReference type="SUPFAM" id="SSF54427">
    <property type="entry name" value="NTF2-like"/>
    <property type="match status" value="1"/>
</dbReference>
<dbReference type="EMBL" id="UINC01167871">
    <property type="protein sequence ID" value="SVD70605.1"/>
    <property type="molecule type" value="Genomic_DNA"/>
</dbReference>
<name>A0A382XJ18_9ZZZZ</name>
<keyword evidence="1" id="KW-0472">Membrane</keyword>
<gene>
    <name evidence="3" type="ORF">METZ01_LOCUS423459</name>
</gene>
<evidence type="ECO:0000259" key="2">
    <source>
        <dbReference type="Pfam" id="PF14534"/>
    </source>
</evidence>
<dbReference type="Pfam" id="PF14534">
    <property type="entry name" value="DUF4440"/>
    <property type="match status" value="1"/>
</dbReference>
<feature type="transmembrane region" description="Helical" evidence="1">
    <location>
        <begin position="46"/>
        <end position="66"/>
    </location>
</feature>
<sequence>MNERQTGLDRRNLFKRAIAGGATAFDDASDRLPHTRLPGGRTMRSAFLVMTVILTLGVGIAAAQSAEESAVTSRLDEVYAALNRGDVEGYLLNYHEDVVYAIVNNVSIGRADVATFESPSFTNGMQIEYTHHATRLLSPTTAISHGSQVMTSATPPVEGHAVHTWVKVGNDWVVAALQVAWAPPGQ</sequence>
<reference evidence="3" key="1">
    <citation type="submission" date="2018-05" db="EMBL/GenBank/DDBJ databases">
        <authorList>
            <person name="Lanie J.A."/>
            <person name="Ng W.-L."/>
            <person name="Kazmierczak K.M."/>
            <person name="Andrzejewski T.M."/>
            <person name="Davidsen T.M."/>
            <person name="Wayne K.J."/>
            <person name="Tettelin H."/>
            <person name="Glass J.I."/>
            <person name="Rusch D."/>
            <person name="Podicherti R."/>
            <person name="Tsui H.-C.T."/>
            <person name="Winkler M.E."/>
        </authorList>
    </citation>
    <scope>NUCLEOTIDE SEQUENCE</scope>
</reference>
<dbReference type="Gene3D" id="3.10.450.50">
    <property type="match status" value="1"/>
</dbReference>
<evidence type="ECO:0000313" key="3">
    <source>
        <dbReference type="EMBL" id="SVD70605.1"/>
    </source>
</evidence>
<dbReference type="InterPro" id="IPR027843">
    <property type="entry name" value="DUF4440"/>
</dbReference>
<evidence type="ECO:0000256" key="1">
    <source>
        <dbReference type="SAM" id="Phobius"/>
    </source>
</evidence>
<organism evidence="3">
    <name type="scientific">marine metagenome</name>
    <dbReference type="NCBI Taxonomy" id="408172"/>
    <lineage>
        <taxon>unclassified sequences</taxon>
        <taxon>metagenomes</taxon>
        <taxon>ecological metagenomes</taxon>
    </lineage>
</organism>